<protein>
    <submittedName>
        <fullName evidence="2">Uncharacterized protein</fullName>
    </submittedName>
</protein>
<dbReference type="RefSeq" id="WP_188448616.1">
    <property type="nucleotide sequence ID" value="NZ_BMFO01000002.1"/>
</dbReference>
<keyword evidence="3" id="KW-1185">Reference proteome</keyword>
<dbReference type="Proteomes" id="UP000632858">
    <property type="component" value="Unassembled WGS sequence"/>
</dbReference>
<evidence type="ECO:0000313" key="3">
    <source>
        <dbReference type="Proteomes" id="UP000632858"/>
    </source>
</evidence>
<feature type="transmembrane region" description="Helical" evidence="1">
    <location>
        <begin position="93"/>
        <end position="112"/>
    </location>
</feature>
<sequence length="114" mass="12687">MPAAWLYLIALLIVVDAALFLRNWYRMVDAARRSGNPFLESVARQRLLGRPSLAYRSLRQEGAEWQALQLALHSPGMVGYHAQAIRLGFRFSVVLEILALAAMLAAIVSPLLGR</sequence>
<proteinExistence type="predicted"/>
<comment type="caution">
    <text evidence="2">The sequence shown here is derived from an EMBL/GenBank/DDBJ whole genome shotgun (WGS) entry which is preliminary data.</text>
</comment>
<reference evidence="2" key="1">
    <citation type="journal article" date="2014" name="Int. J. Syst. Evol. Microbiol.">
        <title>Complete genome sequence of Corynebacterium casei LMG S-19264T (=DSM 44701T), isolated from a smear-ripened cheese.</title>
        <authorList>
            <consortium name="US DOE Joint Genome Institute (JGI-PGF)"/>
            <person name="Walter F."/>
            <person name="Albersmeier A."/>
            <person name="Kalinowski J."/>
            <person name="Ruckert C."/>
        </authorList>
    </citation>
    <scope>NUCLEOTIDE SEQUENCE</scope>
    <source>
        <strain evidence="2">CGMCC 1.12726</strain>
    </source>
</reference>
<evidence type="ECO:0000313" key="2">
    <source>
        <dbReference type="EMBL" id="GGF90860.1"/>
    </source>
</evidence>
<keyword evidence="1" id="KW-0472">Membrane</keyword>
<name>A0A917CJK5_9GAMM</name>
<organism evidence="2 3">
    <name type="scientific">Arenimonas maotaiensis</name>
    <dbReference type="NCBI Taxonomy" id="1446479"/>
    <lineage>
        <taxon>Bacteria</taxon>
        <taxon>Pseudomonadati</taxon>
        <taxon>Pseudomonadota</taxon>
        <taxon>Gammaproteobacteria</taxon>
        <taxon>Lysobacterales</taxon>
        <taxon>Lysobacteraceae</taxon>
        <taxon>Arenimonas</taxon>
    </lineage>
</organism>
<feature type="transmembrane region" description="Helical" evidence="1">
    <location>
        <begin position="6"/>
        <end position="25"/>
    </location>
</feature>
<reference evidence="2" key="2">
    <citation type="submission" date="2020-09" db="EMBL/GenBank/DDBJ databases">
        <authorList>
            <person name="Sun Q."/>
            <person name="Zhou Y."/>
        </authorList>
    </citation>
    <scope>NUCLEOTIDE SEQUENCE</scope>
    <source>
        <strain evidence="2">CGMCC 1.12726</strain>
    </source>
</reference>
<gene>
    <name evidence="2" type="ORF">GCM10010960_10970</name>
</gene>
<evidence type="ECO:0000256" key="1">
    <source>
        <dbReference type="SAM" id="Phobius"/>
    </source>
</evidence>
<keyword evidence="1" id="KW-0812">Transmembrane</keyword>
<keyword evidence="1" id="KW-1133">Transmembrane helix</keyword>
<dbReference type="EMBL" id="BMFO01000002">
    <property type="protein sequence ID" value="GGF90860.1"/>
    <property type="molecule type" value="Genomic_DNA"/>
</dbReference>
<dbReference type="AlphaFoldDB" id="A0A917CJK5"/>
<accession>A0A917CJK5</accession>